<proteinExistence type="predicted"/>
<evidence type="ECO:0000313" key="2">
    <source>
        <dbReference type="Proteomes" id="UP001166402"/>
    </source>
</evidence>
<sequence>MKKETVKSNKSMLEIYKSIRGDWGELNPVTRIAGSKKAYNRHKENQKVRQQIQTYLY</sequence>
<organism evidence="1 2">
    <name type="scientific">Thermoanaerobacterium butyriciformans</name>
    <dbReference type="NCBI Taxonomy" id="1702242"/>
    <lineage>
        <taxon>Bacteria</taxon>
        <taxon>Bacillati</taxon>
        <taxon>Bacillota</taxon>
        <taxon>Clostridia</taxon>
        <taxon>Thermoanaerobacterales</taxon>
        <taxon>Thermoanaerobacteraceae</taxon>
        <taxon>Thermoanaerobacterium</taxon>
    </lineage>
</organism>
<dbReference type="Proteomes" id="UP001166402">
    <property type="component" value="Unassembled WGS sequence"/>
</dbReference>
<evidence type="ECO:0000313" key="1">
    <source>
        <dbReference type="EMBL" id="MBP2070766.1"/>
    </source>
</evidence>
<accession>A0ABS4NAU4</accession>
<comment type="caution">
    <text evidence="1">The sequence shown here is derived from an EMBL/GenBank/DDBJ whole genome shotgun (WGS) entry which is preliminary data.</text>
</comment>
<gene>
    <name evidence="1" type="ORF">J2Z80_000264</name>
</gene>
<protein>
    <submittedName>
        <fullName evidence="1">Uncharacterized protein</fullName>
    </submittedName>
</protein>
<dbReference type="EMBL" id="JAGGLT010000002">
    <property type="protein sequence ID" value="MBP2070766.1"/>
    <property type="molecule type" value="Genomic_DNA"/>
</dbReference>
<name>A0ABS4NAU4_9THEO</name>
<keyword evidence="2" id="KW-1185">Reference proteome</keyword>
<reference evidence="1" key="1">
    <citation type="submission" date="2021-03" db="EMBL/GenBank/DDBJ databases">
        <title>Genomic Encyclopedia of Type Strains, Phase IV (KMG-IV): sequencing the most valuable type-strain genomes for metagenomic binning, comparative biology and taxonomic classification.</title>
        <authorList>
            <person name="Goeker M."/>
        </authorList>
    </citation>
    <scope>NUCLEOTIDE SEQUENCE</scope>
    <source>
        <strain evidence="1">DSM 101588</strain>
    </source>
</reference>